<name>A0ACC0PS39_RHOML</name>
<reference evidence="1" key="1">
    <citation type="submission" date="2022-02" db="EMBL/GenBank/DDBJ databases">
        <title>Plant Genome Project.</title>
        <authorList>
            <person name="Zhang R.-G."/>
        </authorList>
    </citation>
    <scope>NUCLEOTIDE SEQUENCE</scope>
    <source>
        <strain evidence="1">AT1</strain>
    </source>
</reference>
<dbReference type="EMBL" id="CM046389">
    <property type="protein sequence ID" value="KAI8568520.1"/>
    <property type="molecule type" value="Genomic_DNA"/>
</dbReference>
<evidence type="ECO:0000313" key="1">
    <source>
        <dbReference type="EMBL" id="KAI8568520.1"/>
    </source>
</evidence>
<dbReference type="Proteomes" id="UP001062846">
    <property type="component" value="Chromosome 2"/>
</dbReference>
<accession>A0ACC0PS39</accession>
<proteinExistence type="predicted"/>
<keyword evidence="2" id="KW-1185">Reference proteome</keyword>
<gene>
    <name evidence="1" type="ORF">RHMOL_Rhmol02G0207000</name>
</gene>
<sequence>MSTFGRVRRFPGGLHEDQESSWWLLEGVGDGVEPVRQSGARARVRGEEQNGDSEPSATRVGLQLAVVLRRPCDATVTWFGQVLGPSATSAPCFTYRHVHTCRAAEVHDTSDLPLDFPETRA</sequence>
<protein>
    <submittedName>
        <fullName evidence="1">Uncharacterized protein</fullName>
    </submittedName>
</protein>
<organism evidence="1 2">
    <name type="scientific">Rhododendron molle</name>
    <name type="common">Chinese azalea</name>
    <name type="synonym">Azalea mollis</name>
    <dbReference type="NCBI Taxonomy" id="49168"/>
    <lineage>
        <taxon>Eukaryota</taxon>
        <taxon>Viridiplantae</taxon>
        <taxon>Streptophyta</taxon>
        <taxon>Embryophyta</taxon>
        <taxon>Tracheophyta</taxon>
        <taxon>Spermatophyta</taxon>
        <taxon>Magnoliopsida</taxon>
        <taxon>eudicotyledons</taxon>
        <taxon>Gunneridae</taxon>
        <taxon>Pentapetalae</taxon>
        <taxon>asterids</taxon>
        <taxon>Ericales</taxon>
        <taxon>Ericaceae</taxon>
        <taxon>Ericoideae</taxon>
        <taxon>Rhodoreae</taxon>
        <taxon>Rhododendron</taxon>
    </lineage>
</organism>
<comment type="caution">
    <text evidence="1">The sequence shown here is derived from an EMBL/GenBank/DDBJ whole genome shotgun (WGS) entry which is preliminary data.</text>
</comment>
<evidence type="ECO:0000313" key="2">
    <source>
        <dbReference type="Proteomes" id="UP001062846"/>
    </source>
</evidence>